<keyword evidence="5 8" id="KW-0378">Hydrolase</keyword>
<name>A0ABR7QV67_9GAMM</name>
<evidence type="ECO:0000256" key="7">
    <source>
        <dbReference type="ARBA" id="ARBA00022842"/>
    </source>
</evidence>
<dbReference type="PANTHER" id="PTHR20854">
    <property type="entry name" value="INOSITOL MONOPHOSPHATASE"/>
    <property type="match status" value="1"/>
</dbReference>
<evidence type="ECO:0000256" key="3">
    <source>
        <dbReference type="ARBA" id="ARBA00009759"/>
    </source>
</evidence>
<dbReference type="PROSITE" id="PS00629">
    <property type="entry name" value="IMP_1"/>
    <property type="match status" value="1"/>
</dbReference>
<dbReference type="Gene3D" id="3.30.540.10">
    <property type="entry name" value="Fructose-1,6-Bisphosphatase, subunit A, domain 1"/>
    <property type="match status" value="1"/>
</dbReference>
<dbReference type="SUPFAM" id="SSF56655">
    <property type="entry name" value="Carbohydrate phosphatase"/>
    <property type="match status" value="1"/>
</dbReference>
<dbReference type="RefSeq" id="WP_187754550.1">
    <property type="nucleotide sequence ID" value="NZ_JABURY010000006.1"/>
</dbReference>
<dbReference type="Gene3D" id="3.40.190.80">
    <property type="match status" value="1"/>
</dbReference>
<evidence type="ECO:0000256" key="8">
    <source>
        <dbReference type="RuleBase" id="RU364068"/>
    </source>
</evidence>
<dbReference type="GO" id="GO:0052834">
    <property type="term" value="F:inositol monophosphate phosphatase activity"/>
    <property type="evidence" value="ECO:0007669"/>
    <property type="project" value="UniProtKB-EC"/>
</dbReference>
<dbReference type="Pfam" id="PF00459">
    <property type="entry name" value="Inositol_P"/>
    <property type="match status" value="1"/>
</dbReference>
<reference evidence="9 10" key="1">
    <citation type="submission" date="2020-06" db="EMBL/GenBank/DDBJ databases">
        <title>Frischella cerana isolated from Apis cerana gut homogenate.</title>
        <authorList>
            <person name="Wolter L.A."/>
            <person name="Suenami S."/>
            <person name="Miyazaki R."/>
        </authorList>
    </citation>
    <scope>NUCLEOTIDE SEQUENCE [LARGE SCALE GENOMIC DNA]</scope>
    <source>
        <strain evidence="9 10">Ac13</strain>
    </source>
</reference>
<gene>
    <name evidence="9" type="primary">suhB</name>
    <name evidence="9" type="ORF">FcAc13_02150</name>
</gene>
<keyword evidence="7 8" id="KW-0460">Magnesium</keyword>
<sequence length="268" mass="29690">MHPMLNIAIRAARKAGNVIIKSYENPSSVKVDAKGENDFVTNVDRAAESLIIETIKKAYPDHTIISEESGLIKGQDTDIQWIIDPIDGTTNFIKGIPHCAVSIAVRIKGRTEVGVVYNPMLNELFTASRGQGAQLNGYRIRTNLSVKEIQGSVFAIAFPHKMKQYSEYYFNVLEKMFTKCSDFRRNGSAALDFCYIASGRLDGYFEIGLKPWDIAAGELILREAGGIITDFNGGNNYLVSGNVVAGSPKIVKEFLSLTQNDWPERLKC</sequence>
<dbReference type="InterPro" id="IPR000760">
    <property type="entry name" value="Inositol_monophosphatase-like"/>
</dbReference>
<dbReference type="InterPro" id="IPR022337">
    <property type="entry name" value="Inositol_monophosphatase_SuhB"/>
</dbReference>
<organism evidence="9 10">
    <name type="scientific">Frischella japonica</name>
    <dbReference type="NCBI Taxonomy" id="2741544"/>
    <lineage>
        <taxon>Bacteria</taxon>
        <taxon>Pseudomonadati</taxon>
        <taxon>Pseudomonadota</taxon>
        <taxon>Gammaproteobacteria</taxon>
        <taxon>Orbales</taxon>
        <taxon>Orbaceae</taxon>
        <taxon>Frischella</taxon>
    </lineage>
</organism>
<dbReference type="EC" id="3.1.3.25" evidence="8"/>
<dbReference type="PRINTS" id="PR00377">
    <property type="entry name" value="IMPHPHTASES"/>
</dbReference>
<evidence type="ECO:0000313" key="9">
    <source>
        <dbReference type="EMBL" id="MBC9130105.1"/>
    </source>
</evidence>
<dbReference type="PRINTS" id="PR01959">
    <property type="entry name" value="SBIMPHPHTASE"/>
</dbReference>
<dbReference type="InterPro" id="IPR020550">
    <property type="entry name" value="Inositol_monophosphatase_CS"/>
</dbReference>
<evidence type="ECO:0000313" key="10">
    <source>
        <dbReference type="Proteomes" id="UP000651208"/>
    </source>
</evidence>
<accession>A0ABR7QV67</accession>
<keyword evidence="6" id="KW-0889">Transcription antitermination</keyword>
<dbReference type="EMBL" id="JABURY010000006">
    <property type="protein sequence ID" value="MBC9130105.1"/>
    <property type="molecule type" value="Genomic_DNA"/>
</dbReference>
<evidence type="ECO:0000256" key="2">
    <source>
        <dbReference type="ARBA" id="ARBA00001946"/>
    </source>
</evidence>
<dbReference type="InterPro" id="IPR020583">
    <property type="entry name" value="Inositol_monoP_metal-BS"/>
</dbReference>
<keyword evidence="4 8" id="KW-0479">Metal-binding</keyword>
<dbReference type="CDD" id="cd01639">
    <property type="entry name" value="IMPase"/>
    <property type="match status" value="1"/>
</dbReference>
<evidence type="ECO:0000256" key="4">
    <source>
        <dbReference type="ARBA" id="ARBA00022723"/>
    </source>
</evidence>
<dbReference type="NCBIfam" id="NF008027">
    <property type="entry name" value="PRK10757.1"/>
    <property type="match status" value="1"/>
</dbReference>
<comment type="catalytic activity">
    <reaction evidence="1 8">
        <text>a myo-inositol phosphate + H2O = myo-inositol + phosphate</text>
        <dbReference type="Rhea" id="RHEA:24056"/>
        <dbReference type="ChEBI" id="CHEBI:15377"/>
        <dbReference type="ChEBI" id="CHEBI:17268"/>
        <dbReference type="ChEBI" id="CHEBI:43474"/>
        <dbReference type="ChEBI" id="CHEBI:84139"/>
        <dbReference type="EC" id="3.1.3.25"/>
    </reaction>
</comment>
<evidence type="ECO:0000256" key="1">
    <source>
        <dbReference type="ARBA" id="ARBA00001033"/>
    </source>
</evidence>
<dbReference type="Proteomes" id="UP000651208">
    <property type="component" value="Unassembled WGS sequence"/>
</dbReference>
<keyword evidence="10" id="KW-1185">Reference proteome</keyword>
<protein>
    <recommendedName>
        <fullName evidence="8">Inositol-1-monophosphatase</fullName>
        <ecNumber evidence="8">3.1.3.25</ecNumber>
    </recommendedName>
</protein>
<dbReference type="InterPro" id="IPR033942">
    <property type="entry name" value="IMPase"/>
</dbReference>
<dbReference type="PROSITE" id="PS00630">
    <property type="entry name" value="IMP_2"/>
    <property type="match status" value="1"/>
</dbReference>
<dbReference type="PANTHER" id="PTHR20854:SF4">
    <property type="entry name" value="INOSITOL-1-MONOPHOSPHATASE-RELATED"/>
    <property type="match status" value="1"/>
</dbReference>
<keyword evidence="6" id="KW-0805">Transcription regulation</keyword>
<evidence type="ECO:0000256" key="5">
    <source>
        <dbReference type="ARBA" id="ARBA00022801"/>
    </source>
</evidence>
<keyword evidence="6" id="KW-0804">Transcription</keyword>
<evidence type="ECO:0000256" key="6">
    <source>
        <dbReference type="ARBA" id="ARBA00022814"/>
    </source>
</evidence>
<proteinExistence type="inferred from homology"/>
<comment type="similarity">
    <text evidence="3 8">Belongs to the inositol monophosphatase superfamily.</text>
</comment>
<comment type="cofactor">
    <cofactor evidence="2 8">
        <name>Mg(2+)</name>
        <dbReference type="ChEBI" id="CHEBI:18420"/>
    </cofactor>
</comment>
<comment type="caution">
    <text evidence="9">The sequence shown here is derived from an EMBL/GenBank/DDBJ whole genome shotgun (WGS) entry which is preliminary data.</text>
</comment>